<evidence type="ECO:0000256" key="1">
    <source>
        <dbReference type="PROSITE-ProRule" id="PRU00339"/>
    </source>
</evidence>
<dbReference type="SMART" id="SM00028">
    <property type="entry name" value="TPR"/>
    <property type="match status" value="2"/>
</dbReference>
<proteinExistence type="predicted"/>
<keyword evidence="5" id="KW-1185">Reference proteome</keyword>
<comment type="caution">
    <text evidence="4">The sequence shown here is derived from an EMBL/GenBank/DDBJ whole genome shotgun (WGS) entry which is preliminary data.</text>
</comment>
<gene>
    <name evidence="4" type="ORF">D7S86_22690</name>
</gene>
<feature type="chain" id="PRO_5019817807" evidence="3">
    <location>
        <begin position="29"/>
        <end position="168"/>
    </location>
</feature>
<evidence type="ECO:0000256" key="2">
    <source>
        <dbReference type="SAM" id="MobiDB-lite"/>
    </source>
</evidence>
<feature type="signal peptide" evidence="3">
    <location>
        <begin position="1"/>
        <end position="28"/>
    </location>
</feature>
<keyword evidence="3" id="KW-0732">Signal</keyword>
<accession>A0A494XB39</accession>
<reference evidence="4 5" key="1">
    <citation type="submission" date="2018-10" db="EMBL/GenBank/DDBJ databases">
        <title>Robbsia sp. DHC34, isolated from soil.</title>
        <authorList>
            <person name="Gao Z.-H."/>
            <person name="Qiu L.-H."/>
        </authorList>
    </citation>
    <scope>NUCLEOTIDE SEQUENCE [LARGE SCALE GENOMIC DNA]</scope>
    <source>
        <strain evidence="4 5">DHC34</strain>
    </source>
</reference>
<name>A0A494XB39_9BURK</name>
<feature type="region of interest" description="Disordered" evidence="2">
    <location>
        <begin position="145"/>
        <end position="168"/>
    </location>
</feature>
<dbReference type="InterPro" id="IPR019734">
    <property type="entry name" value="TPR_rpt"/>
</dbReference>
<organism evidence="4 5">
    <name type="scientific">Pararobbsia silviterrae</name>
    <dbReference type="NCBI Taxonomy" id="1792498"/>
    <lineage>
        <taxon>Bacteria</taxon>
        <taxon>Pseudomonadati</taxon>
        <taxon>Pseudomonadota</taxon>
        <taxon>Betaproteobacteria</taxon>
        <taxon>Burkholderiales</taxon>
        <taxon>Burkholderiaceae</taxon>
        <taxon>Pararobbsia</taxon>
    </lineage>
</organism>
<dbReference type="InterPro" id="IPR011990">
    <property type="entry name" value="TPR-like_helical_dom_sf"/>
</dbReference>
<protein>
    <submittedName>
        <fullName evidence="4">Uncharacterized protein</fullName>
    </submittedName>
</protein>
<dbReference type="Pfam" id="PF14559">
    <property type="entry name" value="TPR_19"/>
    <property type="match status" value="1"/>
</dbReference>
<feature type="repeat" description="TPR" evidence="1">
    <location>
        <begin position="90"/>
        <end position="123"/>
    </location>
</feature>
<dbReference type="AlphaFoldDB" id="A0A494XB39"/>
<dbReference type="SUPFAM" id="SSF48452">
    <property type="entry name" value="TPR-like"/>
    <property type="match status" value="1"/>
</dbReference>
<feature type="compositionally biased region" description="Polar residues" evidence="2">
    <location>
        <begin position="159"/>
        <end position="168"/>
    </location>
</feature>
<dbReference type="PROSITE" id="PS50005">
    <property type="entry name" value="TPR"/>
    <property type="match status" value="1"/>
</dbReference>
<dbReference type="PROSITE" id="PS51257">
    <property type="entry name" value="PROKAR_LIPOPROTEIN"/>
    <property type="match status" value="1"/>
</dbReference>
<evidence type="ECO:0000256" key="3">
    <source>
        <dbReference type="SAM" id="SignalP"/>
    </source>
</evidence>
<dbReference type="Gene3D" id="1.25.40.10">
    <property type="entry name" value="Tetratricopeptide repeat domain"/>
    <property type="match status" value="1"/>
</dbReference>
<evidence type="ECO:0000313" key="4">
    <source>
        <dbReference type="EMBL" id="RKP47768.1"/>
    </source>
</evidence>
<dbReference type="Proteomes" id="UP000270342">
    <property type="component" value="Unassembled WGS sequence"/>
</dbReference>
<evidence type="ECO:0000313" key="5">
    <source>
        <dbReference type="Proteomes" id="UP000270342"/>
    </source>
</evidence>
<sequence length="168" mass="17561">MDARVLKRIAALWMVGMLGVAGACVADAQTPTADADARLTEVPWGGNDAPSDQSAVGQLIDAGRAALAAGDAQAAAQRFSAALRQAPDDPALLNNLATARAMLGDTDGALQLLRRAVAIAPDRTDIRNNLRTLTDWMQRQTPGLFDDNAVDGDRASGRQGVTSGVQPW</sequence>
<keyword evidence="1" id="KW-0802">TPR repeat</keyword>
<dbReference type="EMBL" id="RBZU01000012">
    <property type="protein sequence ID" value="RKP47768.1"/>
    <property type="molecule type" value="Genomic_DNA"/>
</dbReference>